<dbReference type="AlphaFoldDB" id="A0A9J6ARE5"/>
<reference evidence="1 2" key="1">
    <citation type="submission" date="2020-09" db="EMBL/GenBank/DDBJ databases">
        <title>De no assembly of potato wild relative species, Solanum commersonii.</title>
        <authorList>
            <person name="Cho K."/>
        </authorList>
    </citation>
    <scope>NUCLEOTIDE SEQUENCE [LARGE SCALE GENOMIC DNA]</scope>
    <source>
        <strain evidence="1">LZ3.2</strain>
        <tissue evidence="1">Leaf</tissue>
    </source>
</reference>
<proteinExistence type="predicted"/>
<dbReference type="OrthoDB" id="817163at2759"/>
<organism evidence="1 2">
    <name type="scientific">Solanum commersonii</name>
    <name type="common">Commerson's wild potato</name>
    <name type="synonym">Commerson's nightshade</name>
    <dbReference type="NCBI Taxonomy" id="4109"/>
    <lineage>
        <taxon>Eukaryota</taxon>
        <taxon>Viridiplantae</taxon>
        <taxon>Streptophyta</taxon>
        <taxon>Embryophyta</taxon>
        <taxon>Tracheophyta</taxon>
        <taxon>Spermatophyta</taxon>
        <taxon>Magnoliopsida</taxon>
        <taxon>eudicotyledons</taxon>
        <taxon>Gunneridae</taxon>
        <taxon>Pentapetalae</taxon>
        <taxon>asterids</taxon>
        <taxon>lamiids</taxon>
        <taxon>Solanales</taxon>
        <taxon>Solanaceae</taxon>
        <taxon>Solanoideae</taxon>
        <taxon>Solaneae</taxon>
        <taxon>Solanum</taxon>
    </lineage>
</organism>
<dbReference type="Proteomes" id="UP000824120">
    <property type="component" value="Chromosome 2"/>
</dbReference>
<dbReference type="PANTHER" id="PTHR33116">
    <property type="entry name" value="REVERSE TRANSCRIPTASE ZINC-BINDING DOMAIN-CONTAINING PROTEIN-RELATED-RELATED"/>
    <property type="match status" value="1"/>
</dbReference>
<dbReference type="EMBL" id="JACXVP010000002">
    <property type="protein sequence ID" value="KAG5627192.1"/>
    <property type="molecule type" value="Genomic_DNA"/>
</dbReference>
<comment type="caution">
    <text evidence="1">The sequence shown here is derived from an EMBL/GenBank/DDBJ whole genome shotgun (WGS) entry which is preliminary data.</text>
</comment>
<gene>
    <name evidence="1" type="ORF">H5410_012410</name>
</gene>
<keyword evidence="2" id="KW-1185">Reference proteome</keyword>
<dbReference type="PANTHER" id="PTHR33116:SF67">
    <property type="entry name" value="REVERSE TRANSCRIPTASE"/>
    <property type="match status" value="1"/>
</dbReference>
<accession>A0A9J6ARE5</accession>
<name>A0A9J6ARE5_SOLCO</name>
<evidence type="ECO:0000313" key="2">
    <source>
        <dbReference type="Proteomes" id="UP000824120"/>
    </source>
</evidence>
<protein>
    <submittedName>
        <fullName evidence="1">Uncharacterized protein</fullName>
    </submittedName>
</protein>
<evidence type="ECO:0000313" key="1">
    <source>
        <dbReference type="EMBL" id="KAG5627192.1"/>
    </source>
</evidence>
<sequence>MEKVPLLRNIQKSVTDEDNRRLNDFHGNSLDVLMTTLRDYKKQSGQIINKEKKAKNGFIRGKFPLMYLGCPIGHAKKKKVHFAKLMKKVHNKLQARKGTMLSFGGKVMLIHNVLNNIPIYLLSAINPLRCVIHDLHRVFAKKNWKFREDGINKHWVAWSDLCRPKHEGGVGFRSLFDISKDLFAKLWWVFRTRKTLWSNFMWNKYCKKERPQVVEWKNGSLTWKYMLEWEPKCGHSSIWYDNWSQLGALHYIVPLDSARNVQLDEVKQCFLNGEWNYDLLQTDFGDDISRHVIQLLRSSEDEQQWDKPWWMLKTSGKFTVGSAWDFLREKQEVCLKYKYI</sequence>